<gene>
    <name evidence="1" type="ORF">KKC1_17990</name>
</gene>
<dbReference type="Proteomes" id="UP000197032">
    <property type="component" value="Unassembled WGS sequence"/>
</dbReference>
<evidence type="ECO:0000313" key="2">
    <source>
        <dbReference type="Proteomes" id="UP000197032"/>
    </source>
</evidence>
<dbReference type="AlphaFoldDB" id="A0A1Z5HT82"/>
<keyword evidence="2" id="KW-1185">Reference proteome</keyword>
<dbReference type="EMBL" id="BDGJ01000088">
    <property type="protein sequence ID" value="GAW92648.1"/>
    <property type="molecule type" value="Genomic_DNA"/>
</dbReference>
<protein>
    <submittedName>
        <fullName evidence="1">Uncharacterized protein</fullName>
    </submittedName>
</protein>
<name>A0A1Z5HT82_9FIRM</name>
<sequence length="33" mass="3646">MLAGMLITLREGTEAFLICCPGTKKSKTSRPEY</sequence>
<organism evidence="1 2">
    <name type="scientific">Calderihabitans maritimus</name>
    <dbReference type="NCBI Taxonomy" id="1246530"/>
    <lineage>
        <taxon>Bacteria</taxon>
        <taxon>Bacillati</taxon>
        <taxon>Bacillota</taxon>
        <taxon>Clostridia</taxon>
        <taxon>Neomoorellales</taxon>
        <taxon>Calderihabitantaceae</taxon>
        <taxon>Calderihabitans</taxon>
    </lineage>
</organism>
<comment type="caution">
    <text evidence="1">The sequence shown here is derived from an EMBL/GenBank/DDBJ whole genome shotgun (WGS) entry which is preliminary data.</text>
</comment>
<evidence type="ECO:0000313" key="1">
    <source>
        <dbReference type="EMBL" id="GAW92648.1"/>
    </source>
</evidence>
<reference evidence="2" key="1">
    <citation type="journal article" date="2017" name="Appl. Environ. Microbiol.">
        <title>Genomic analysis of Calderihabitans maritimus KKC1, a thermophilic hydrogenogenic carboxydotrophic bacterium isolated from marine sediment.</title>
        <authorList>
            <person name="Omae K."/>
            <person name="Yoneda Y."/>
            <person name="Fukuyama Y."/>
            <person name="Yoshida T."/>
            <person name="Sako Y."/>
        </authorList>
    </citation>
    <scope>NUCLEOTIDE SEQUENCE [LARGE SCALE GENOMIC DNA]</scope>
    <source>
        <strain evidence="2">KKC1</strain>
    </source>
</reference>
<accession>A0A1Z5HT82</accession>
<proteinExistence type="predicted"/>